<keyword evidence="1" id="KW-1185">Reference proteome</keyword>
<protein>
    <submittedName>
        <fullName evidence="2">Uncharacterized protein</fullName>
    </submittedName>
</protein>
<dbReference type="Proteomes" id="UP000887565">
    <property type="component" value="Unplaced"/>
</dbReference>
<dbReference type="AlphaFoldDB" id="A0A915ITK2"/>
<reference evidence="2" key="1">
    <citation type="submission" date="2022-11" db="UniProtKB">
        <authorList>
            <consortium name="WormBaseParasite"/>
        </authorList>
    </citation>
    <scope>IDENTIFICATION</scope>
</reference>
<organism evidence="1 2">
    <name type="scientific">Romanomermis culicivorax</name>
    <name type="common">Nematode worm</name>
    <dbReference type="NCBI Taxonomy" id="13658"/>
    <lineage>
        <taxon>Eukaryota</taxon>
        <taxon>Metazoa</taxon>
        <taxon>Ecdysozoa</taxon>
        <taxon>Nematoda</taxon>
        <taxon>Enoplea</taxon>
        <taxon>Dorylaimia</taxon>
        <taxon>Mermithida</taxon>
        <taxon>Mermithoidea</taxon>
        <taxon>Mermithidae</taxon>
        <taxon>Romanomermis</taxon>
    </lineage>
</organism>
<proteinExistence type="predicted"/>
<evidence type="ECO:0000313" key="1">
    <source>
        <dbReference type="Proteomes" id="UP000887565"/>
    </source>
</evidence>
<dbReference type="WBParaSite" id="nRc.2.0.1.t16709-RA">
    <property type="protein sequence ID" value="nRc.2.0.1.t16709-RA"/>
    <property type="gene ID" value="nRc.2.0.1.g16709"/>
</dbReference>
<name>A0A915ITK2_ROMCU</name>
<accession>A0A915ITK2</accession>
<sequence length="64" mass="7230">MDAAECKQTDFRDFLVEGVFNRVEFNGQAHFTQKESSEIYQVVSIGGFGDQKTLSNSPPWNAAW</sequence>
<evidence type="ECO:0000313" key="2">
    <source>
        <dbReference type="WBParaSite" id="nRc.2.0.1.t16709-RA"/>
    </source>
</evidence>